<name>A0A679IXW0_9HYPH</name>
<dbReference type="EMBL" id="BPQF01000035">
    <property type="protein sequence ID" value="GJD41991.1"/>
    <property type="molecule type" value="Genomic_DNA"/>
</dbReference>
<sequence>METVVDEMERAYLDACDGDARDALRRALGDALQELAAVDRQVSRGFVRAGKPADLARKLGPERRARQGQGAVG</sequence>
<evidence type="ECO:0000256" key="1">
    <source>
        <dbReference type="SAM" id="MobiDB-lite"/>
    </source>
</evidence>
<evidence type="ECO:0000313" key="3">
    <source>
        <dbReference type="EMBL" id="GJD41991.1"/>
    </source>
</evidence>
<dbReference type="Proteomes" id="UP001055307">
    <property type="component" value="Unassembled WGS sequence"/>
</dbReference>
<feature type="region of interest" description="Disordered" evidence="1">
    <location>
        <begin position="53"/>
        <end position="73"/>
    </location>
</feature>
<keyword evidence="4" id="KW-1185">Reference proteome</keyword>
<dbReference type="AlphaFoldDB" id="A0A679IXW0"/>
<accession>A0A679IXW0</accession>
<reference evidence="3" key="1">
    <citation type="journal article" date="2016" name="Front. Microbiol.">
        <title>Genome Sequence of the Piezophilic, Mesophilic Sulfate-Reducing Bacterium Desulfovibrio indicus J2T.</title>
        <authorList>
            <person name="Cao J."/>
            <person name="Maignien L."/>
            <person name="Shao Z."/>
            <person name="Alain K."/>
            <person name="Jebbar M."/>
        </authorList>
    </citation>
    <scope>NUCLEOTIDE SEQUENCE</scope>
    <source>
        <strain evidence="3">DSM 21893</strain>
    </source>
</reference>
<evidence type="ECO:0000313" key="4">
    <source>
        <dbReference type="Proteomes" id="UP001055307"/>
    </source>
</evidence>
<evidence type="ECO:0000313" key="2">
    <source>
        <dbReference type="EMBL" id="CAA2104700.1"/>
    </source>
</evidence>
<organism evidence="2">
    <name type="scientific">Methylobacterium bullatum</name>
    <dbReference type="NCBI Taxonomy" id="570505"/>
    <lineage>
        <taxon>Bacteria</taxon>
        <taxon>Pseudomonadati</taxon>
        <taxon>Pseudomonadota</taxon>
        <taxon>Alphaproteobacteria</taxon>
        <taxon>Hyphomicrobiales</taxon>
        <taxon>Methylobacteriaceae</taxon>
        <taxon>Methylobacterium</taxon>
    </lineage>
</organism>
<protein>
    <submittedName>
        <fullName evidence="2">Uncharacterized protein</fullName>
    </submittedName>
</protein>
<reference evidence="2" key="2">
    <citation type="submission" date="2019-12" db="EMBL/GenBank/DDBJ databases">
        <authorList>
            <person name="Cremers G."/>
        </authorList>
    </citation>
    <scope>NUCLEOTIDE SEQUENCE</scope>
    <source>
        <strain evidence="2">Mbul1</strain>
    </source>
</reference>
<feature type="compositionally biased region" description="Basic and acidic residues" evidence="1">
    <location>
        <begin position="54"/>
        <end position="65"/>
    </location>
</feature>
<dbReference type="EMBL" id="LR743504">
    <property type="protein sequence ID" value="CAA2104700.1"/>
    <property type="molecule type" value="Genomic_DNA"/>
</dbReference>
<dbReference type="RefSeq" id="WP_238206022.1">
    <property type="nucleotide sequence ID" value="NZ_BPQF01000035.1"/>
</dbReference>
<reference evidence="3" key="3">
    <citation type="submission" date="2021-08" db="EMBL/GenBank/DDBJ databases">
        <authorList>
            <person name="Tani A."/>
            <person name="Ola A."/>
            <person name="Ogura Y."/>
            <person name="Katsura K."/>
            <person name="Hayashi T."/>
        </authorList>
    </citation>
    <scope>NUCLEOTIDE SEQUENCE</scope>
    <source>
        <strain evidence="3">DSM 21893</strain>
    </source>
</reference>
<proteinExistence type="predicted"/>
<gene>
    <name evidence="2" type="ORF">MBUL_02830</name>
    <name evidence="3" type="ORF">OICFNHDK_4482</name>
</gene>